<dbReference type="EMBL" id="JALJOS010000002">
    <property type="protein sequence ID" value="KAK9843191.1"/>
    <property type="molecule type" value="Genomic_DNA"/>
</dbReference>
<evidence type="ECO:0000313" key="4">
    <source>
        <dbReference type="Proteomes" id="UP001438707"/>
    </source>
</evidence>
<feature type="coiled-coil region" evidence="1">
    <location>
        <begin position="46"/>
        <end position="156"/>
    </location>
</feature>
<feature type="region of interest" description="Disordered" evidence="2">
    <location>
        <begin position="255"/>
        <end position="275"/>
    </location>
</feature>
<feature type="compositionally biased region" description="Polar residues" evidence="2">
    <location>
        <begin position="524"/>
        <end position="540"/>
    </location>
</feature>
<reference evidence="3 4" key="1">
    <citation type="journal article" date="2024" name="Nat. Commun.">
        <title>Phylogenomics reveals the evolutionary origins of lichenization in chlorophyte algae.</title>
        <authorList>
            <person name="Puginier C."/>
            <person name="Libourel C."/>
            <person name="Otte J."/>
            <person name="Skaloud P."/>
            <person name="Haon M."/>
            <person name="Grisel S."/>
            <person name="Petersen M."/>
            <person name="Berrin J.G."/>
            <person name="Delaux P.M."/>
            <person name="Dal Grande F."/>
            <person name="Keller J."/>
        </authorList>
    </citation>
    <scope>NUCLEOTIDE SEQUENCE [LARGE SCALE GENOMIC DNA]</scope>
    <source>
        <strain evidence="3 4">SAG 2145</strain>
    </source>
</reference>
<name>A0AAW1SC95_9CHLO</name>
<feature type="coiled-coil region" evidence="1">
    <location>
        <begin position="381"/>
        <end position="415"/>
    </location>
</feature>
<feature type="region of interest" description="Disordered" evidence="2">
    <location>
        <begin position="1"/>
        <end position="43"/>
    </location>
</feature>
<sequence length="685" mass="78320">MSDDNNLEELQWRTDAAESLRAGSRSRQGSRPLEGRLQSPVRRTEIQHLRHELQELTRLQARTERRLAAALSYSKEAKHKLAAQERQLVNARRSNEKLTQDRDALEAQTCSDRAIIRKLEARLAATSSLADLQNRCSDYKHKMKDLCSEAEEIKQASLMAENAAAAHREEAATLRQALDIRAREITSQAGHDISSRLLFSLAQAERQGADISAQLHSAQREAASLIKARQQTEATIASLTEELQHARGMERDMQQAVQDSRRQETLQRDAAEGAAQRERAALQRCELVAEERDQLNSQMDLDHQQALRREQQLKEEHESDRSEMESQLRSMENDVHVVRAQLHQCQGCLTEEQKRADNAAQVAKQHLADAKSELQEAWQRCDSQQDHSQQLEADIGRLERDIEGLQESRRMVQEDKANSQRLHQAAEVRGRDLEDQVEQWRRLVDCMRTEQHEAKREHEDDMVHLRNTHSHLQQECRVLREDLDRAEARATEARSAAGPLSAENAHLKRLNDALTDSKALLQANLDSQRTYPKVQRTSSPRHAHNQERSMSPSRFTTIPASWDKYPSPTEQHTLPSPRQPRTPDVHQRPRTVKEASNDFFEAALNRPKPSRVSRALHVRPADTEASGQCQTRGDMDSARELFHREDDAFLHGMKDLTNSHGRDCLPPCMQGALDCMHRRSYSPNH</sequence>
<feature type="compositionally biased region" description="Polar residues" evidence="2">
    <location>
        <begin position="548"/>
        <end position="559"/>
    </location>
</feature>
<keyword evidence="4" id="KW-1185">Reference proteome</keyword>
<evidence type="ECO:0000256" key="2">
    <source>
        <dbReference type="SAM" id="MobiDB-lite"/>
    </source>
</evidence>
<gene>
    <name evidence="3" type="ORF">WJX74_008430</name>
</gene>
<proteinExistence type="predicted"/>
<evidence type="ECO:0000256" key="1">
    <source>
        <dbReference type="SAM" id="Coils"/>
    </source>
</evidence>
<dbReference type="AlphaFoldDB" id="A0AAW1SC95"/>
<comment type="caution">
    <text evidence="3">The sequence shown here is derived from an EMBL/GenBank/DDBJ whole genome shotgun (WGS) entry which is preliminary data.</text>
</comment>
<accession>A0AAW1SC95</accession>
<feature type="coiled-coil region" evidence="1">
    <location>
        <begin position="455"/>
        <end position="496"/>
    </location>
</feature>
<evidence type="ECO:0000313" key="3">
    <source>
        <dbReference type="EMBL" id="KAK9843191.1"/>
    </source>
</evidence>
<feature type="coiled-coil region" evidence="1">
    <location>
        <begin position="201"/>
        <end position="249"/>
    </location>
</feature>
<feature type="region of interest" description="Disordered" evidence="2">
    <location>
        <begin position="524"/>
        <end position="591"/>
    </location>
</feature>
<protein>
    <submittedName>
        <fullName evidence="3">Uncharacterized protein</fullName>
    </submittedName>
</protein>
<organism evidence="3 4">
    <name type="scientific">Apatococcus lobatus</name>
    <dbReference type="NCBI Taxonomy" id="904363"/>
    <lineage>
        <taxon>Eukaryota</taxon>
        <taxon>Viridiplantae</taxon>
        <taxon>Chlorophyta</taxon>
        <taxon>core chlorophytes</taxon>
        <taxon>Trebouxiophyceae</taxon>
        <taxon>Chlorellales</taxon>
        <taxon>Chlorellaceae</taxon>
        <taxon>Apatococcus</taxon>
    </lineage>
</organism>
<dbReference type="SUPFAM" id="SSF57997">
    <property type="entry name" value="Tropomyosin"/>
    <property type="match status" value="1"/>
</dbReference>
<keyword evidence="1" id="KW-0175">Coiled coil</keyword>
<feature type="compositionally biased region" description="Basic and acidic residues" evidence="2">
    <location>
        <begin position="581"/>
        <end position="591"/>
    </location>
</feature>
<feature type="region of interest" description="Disordered" evidence="2">
    <location>
        <begin position="302"/>
        <end position="330"/>
    </location>
</feature>
<dbReference type="Proteomes" id="UP001438707">
    <property type="component" value="Unassembled WGS sequence"/>
</dbReference>